<name>A0A6B8KAI1_9HYPH</name>
<feature type="compositionally biased region" description="Basic and acidic residues" evidence="1">
    <location>
        <begin position="112"/>
        <end position="121"/>
    </location>
</feature>
<keyword evidence="2" id="KW-0812">Transmembrane</keyword>
<keyword evidence="2" id="KW-0472">Membrane</keyword>
<feature type="transmembrane region" description="Helical" evidence="2">
    <location>
        <begin position="38"/>
        <end position="62"/>
    </location>
</feature>
<protein>
    <recommendedName>
        <fullName evidence="5">DUF308 domain-containing protein</fullName>
    </recommendedName>
</protein>
<accession>A0A6B8KAI1</accession>
<feature type="region of interest" description="Disordered" evidence="1">
    <location>
        <begin position="75"/>
        <end position="121"/>
    </location>
</feature>
<evidence type="ECO:0000256" key="1">
    <source>
        <dbReference type="SAM" id="MobiDB-lite"/>
    </source>
</evidence>
<dbReference type="Proteomes" id="UP000309061">
    <property type="component" value="Chromosome"/>
</dbReference>
<evidence type="ECO:0008006" key="5">
    <source>
        <dbReference type="Google" id="ProtNLM"/>
    </source>
</evidence>
<reference evidence="3 4" key="1">
    <citation type="submission" date="2019-11" db="EMBL/GenBank/DDBJ databases">
        <title>The genome sequence of Methylocystis heyeri.</title>
        <authorList>
            <person name="Oshkin I.Y."/>
            <person name="Miroshnikov K."/>
            <person name="Dedysh S.N."/>
        </authorList>
    </citation>
    <scope>NUCLEOTIDE SEQUENCE [LARGE SCALE GENOMIC DNA]</scope>
    <source>
        <strain evidence="3 4">H2</strain>
    </source>
</reference>
<proteinExistence type="predicted"/>
<evidence type="ECO:0000313" key="4">
    <source>
        <dbReference type="Proteomes" id="UP000309061"/>
    </source>
</evidence>
<keyword evidence="2" id="KW-1133">Transmembrane helix</keyword>
<dbReference type="OrthoDB" id="8455715at2"/>
<dbReference type="RefSeq" id="WP_136495597.1">
    <property type="nucleotide sequence ID" value="NZ_CP046052.1"/>
</dbReference>
<dbReference type="KEGG" id="mhey:H2LOC_006170"/>
<dbReference type="EMBL" id="CP046052">
    <property type="protein sequence ID" value="QGM45314.1"/>
    <property type="molecule type" value="Genomic_DNA"/>
</dbReference>
<sequence length="164" mass="17575">MWRNISRWGVSLAGLVLVVAGAAAMSSGWETIQVERGWSLFISGAIAFSGGLIVAALGQILARLDEFIIASKGREAQETAAPIKPAKVENAPPRERAAQASAAPPPAPKWQEQVRSEPAEVDRYESGDITYVMYSDGAVEVRTPNGAQRYASLAELRAEAAPRR</sequence>
<organism evidence="3 4">
    <name type="scientific">Methylocystis heyeri</name>
    <dbReference type="NCBI Taxonomy" id="391905"/>
    <lineage>
        <taxon>Bacteria</taxon>
        <taxon>Pseudomonadati</taxon>
        <taxon>Pseudomonadota</taxon>
        <taxon>Alphaproteobacteria</taxon>
        <taxon>Hyphomicrobiales</taxon>
        <taxon>Methylocystaceae</taxon>
        <taxon>Methylocystis</taxon>
    </lineage>
</organism>
<evidence type="ECO:0000313" key="3">
    <source>
        <dbReference type="EMBL" id="QGM45314.1"/>
    </source>
</evidence>
<keyword evidence="4" id="KW-1185">Reference proteome</keyword>
<dbReference type="AlphaFoldDB" id="A0A6B8KAI1"/>
<evidence type="ECO:0000256" key="2">
    <source>
        <dbReference type="SAM" id="Phobius"/>
    </source>
</evidence>
<gene>
    <name evidence="3" type="ORF">H2LOC_006170</name>
</gene>